<name>A0A2N9HH50_FAGSY</name>
<evidence type="ECO:0000313" key="1">
    <source>
        <dbReference type="EMBL" id="SPD11053.1"/>
    </source>
</evidence>
<proteinExistence type="predicted"/>
<accession>A0A2N9HH50</accession>
<organism evidence="1">
    <name type="scientific">Fagus sylvatica</name>
    <name type="common">Beechnut</name>
    <dbReference type="NCBI Taxonomy" id="28930"/>
    <lineage>
        <taxon>Eukaryota</taxon>
        <taxon>Viridiplantae</taxon>
        <taxon>Streptophyta</taxon>
        <taxon>Embryophyta</taxon>
        <taxon>Tracheophyta</taxon>
        <taxon>Spermatophyta</taxon>
        <taxon>Magnoliopsida</taxon>
        <taxon>eudicotyledons</taxon>
        <taxon>Gunneridae</taxon>
        <taxon>Pentapetalae</taxon>
        <taxon>rosids</taxon>
        <taxon>fabids</taxon>
        <taxon>Fagales</taxon>
        <taxon>Fagaceae</taxon>
        <taxon>Fagus</taxon>
    </lineage>
</organism>
<sequence length="106" mass="11943">MCWHVLVRGRSYRRFHRRVAAPVRLFFMPFFKSDDEDPDGGVNCSIRCRKGRVLETVGTATRGGAWSFFAGALTGAWRRVQSPMMVIFLGFDRSCDALSNGSPHSN</sequence>
<reference evidence="1" key="1">
    <citation type="submission" date="2018-02" db="EMBL/GenBank/DDBJ databases">
        <authorList>
            <person name="Cohen D.B."/>
            <person name="Kent A.D."/>
        </authorList>
    </citation>
    <scope>NUCLEOTIDE SEQUENCE</scope>
</reference>
<protein>
    <submittedName>
        <fullName evidence="1">Uncharacterized protein</fullName>
    </submittedName>
</protein>
<gene>
    <name evidence="1" type="ORF">FSB_LOCUS38935</name>
</gene>
<dbReference type="AlphaFoldDB" id="A0A2N9HH50"/>
<dbReference type="EMBL" id="OIVN01003413">
    <property type="protein sequence ID" value="SPD11053.1"/>
    <property type="molecule type" value="Genomic_DNA"/>
</dbReference>